<sequence length="232" mass="25321">MGVNMRYTKIIIFILMLSCFLFALATTPPSTNNTFQFQGYFTDYLGRPYFGTVYMGFEFCSSNTEATNNSTDVIYSEDLVRSVRVYNGIYATKITLPPDAFAKLANYNDIWVRVYMTSDSNKQRWETLKNGGDSSPYLLKPLVQLTAAPYAHGVRGLYSKGSLLKIGDGYKEYGKGSGSGLIVSGNVRVGTISAPEGLSNVKLYTTGSMYGSTITVTGDIHAPGGVTGAVWN</sequence>
<feature type="chain" id="PRO_5017232625" evidence="1">
    <location>
        <begin position="26"/>
        <end position="232"/>
    </location>
</feature>
<reference evidence="2 3" key="1">
    <citation type="journal article" date="2019" name="ISME J.">
        <title>Genome analyses of uncultured TG2/ZB3 bacteria in 'Margulisbacteria' specifically attached to ectosymbiotic spirochetes of protists in the termite gut.</title>
        <authorList>
            <person name="Utami Y.D."/>
            <person name="Kuwahara H."/>
            <person name="Igai K."/>
            <person name="Murakami T."/>
            <person name="Sugaya K."/>
            <person name="Morikawa T."/>
            <person name="Nagura Y."/>
            <person name="Yuki M."/>
            <person name="Deevong P."/>
            <person name="Inoue T."/>
            <person name="Kihara K."/>
            <person name="Lo N."/>
            <person name="Yamada A."/>
            <person name="Ohkuma M."/>
            <person name="Hongoh Y."/>
        </authorList>
    </citation>
    <scope>NUCLEOTIDE SEQUENCE [LARGE SCALE GENOMIC DNA]</scope>
    <source>
        <strain evidence="2">NkOx7-01</strain>
    </source>
</reference>
<keyword evidence="1" id="KW-0732">Signal</keyword>
<evidence type="ECO:0000256" key="1">
    <source>
        <dbReference type="SAM" id="SignalP"/>
    </source>
</evidence>
<keyword evidence="3" id="KW-1185">Reference proteome</keyword>
<dbReference type="Proteomes" id="UP000269352">
    <property type="component" value="Unassembled WGS sequence"/>
</dbReference>
<organism evidence="2 3">
    <name type="scientific">Termititenax aidoneus</name>
    <dbReference type="NCBI Taxonomy" id="2218524"/>
    <lineage>
        <taxon>Bacteria</taxon>
        <taxon>Bacillati</taxon>
        <taxon>Candidatus Margulisiibacteriota</taxon>
        <taxon>Candidatus Termititenacia</taxon>
        <taxon>Candidatus Termititenacales</taxon>
        <taxon>Candidatus Termititenacaceae</taxon>
        <taxon>Candidatus Termititenax</taxon>
    </lineage>
</organism>
<feature type="signal peptide" evidence="1">
    <location>
        <begin position="1"/>
        <end position="25"/>
    </location>
</feature>
<accession>A0A388TAB7</accession>
<protein>
    <submittedName>
        <fullName evidence="2">Uncharacterized protein</fullName>
    </submittedName>
</protein>
<dbReference type="AlphaFoldDB" id="A0A388TAB7"/>
<dbReference type="EMBL" id="BGZN01000013">
    <property type="protein sequence ID" value="GBR73569.1"/>
    <property type="molecule type" value="Genomic_DNA"/>
</dbReference>
<name>A0A388TAB7_TERA1</name>
<proteinExistence type="predicted"/>
<evidence type="ECO:0000313" key="2">
    <source>
        <dbReference type="EMBL" id="GBR73569.1"/>
    </source>
</evidence>
<evidence type="ECO:0000313" key="3">
    <source>
        <dbReference type="Proteomes" id="UP000269352"/>
    </source>
</evidence>
<comment type="caution">
    <text evidence="2">The sequence shown here is derived from an EMBL/GenBank/DDBJ whole genome shotgun (WGS) entry which is preliminary data.</text>
</comment>
<gene>
    <name evidence="2" type="ORF">NO1_0919</name>
</gene>